<dbReference type="KEGG" id="dvl:Dvul_0796"/>
<dbReference type="InterPro" id="IPR015854">
    <property type="entry name" value="ABC_transpr_LolD-like"/>
</dbReference>
<dbReference type="HOGENOM" id="CLU_000604_1_22_7"/>
<feature type="region of interest" description="Disordered" evidence="5">
    <location>
        <begin position="257"/>
        <end position="299"/>
    </location>
</feature>
<dbReference type="SMART" id="SM00382">
    <property type="entry name" value="AAA"/>
    <property type="match status" value="1"/>
</dbReference>
<evidence type="ECO:0000256" key="3">
    <source>
        <dbReference type="ARBA" id="ARBA00022840"/>
    </source>
</evidence>
<dbReference type="PROSITE" id="PS50893">
    <property type="entry name" value="ABC_TRANSPORTER_2"/>
    <property type="match status" value="1"/>
</dbReference>
<keyword evidence="2" id="KW-0547">Nucleotide-binding</keyword>
<dbReference type="GO" id="GO:0016887">
    <property type="term" value="F:ATP hydrolysis activity"/>
    <property type="evidence" value="ECO:0007669"/>
    <property type="project" value="InterPro"/>
</dbReference>
<dbReference type="FunFam" id="3.40.50.300:FF:000032">
    <property type="entry name" value="Export ABC transporter ATP-binding protein"/>
    <property type="match status" value="1"/>
</dbReference>
<evidence type="ECO:0000313" key="8">
    <source>
        <dbReference type="Proteomes" id="UP000009173"/>
    </source>
</evidence>
<dbReference type="PANTHER" id="PTHR24220">
    <property type="entry name" value="IMPORT ATP-BINDING PROTEIN"/>
    <property type="match status" value="1"/>
</dbReference>
<dbReference type="InterPro" id="IPR027417">
    <property type="entry name" value="P-loop_NTPase"/>
</dbReference>
<sequence>MTVSGATTPSPAEASAEVSAGVSPDVHGGGHAEALIEVRDVWRTFTQGDLAVDVLRGVTFSIRPGEFVAIQGTSGSGKSTLLHILGLLDRPSSGVYRLAGEDTSTLDDDALSHRRNSLTGFVFQNFYLIPYATALENVLLPGMYADTPLRQLRQRAAELLDIVGLGDRMDFTPARLSGGQQQRVALARALLNDPALVLADEPTGQLDSATSAEILALLGRINKAGKTVVVVTHDAATAACARRRIFIRDGVIESDAPITPTAQDMGTPLKGGAGGAGEAASDSCGAEASVRGSAAGESA</sequence>
<evidence type="ECO:0000256" key="5">
    <source>
        <dbReference type="SAM" id="MobiDB-lite"/>
    </source>
</evidence>
<accession>A0A0H3A6S7</accession>
<feature type="region of interest" description="Disordered" evidence="5">
    <location>
        <begin position="1"/>
        <end position="24"/>
    </location>
</feature>
<dbReference type="InterPro" id="IPR003593">
    <property type="entry name" value="AAA+_ATPase"/>
</dbReference>
<dbReference type="CDD" id="cd03255">
    <property type="entry name" value="ABC_MJ0796_LolCDE_FtsE"/>
    <property type="match status" value="1"/>
</dbReference>
<gene>
    <name evidence="7" type="ordered locus">Dvul_0796</name>
</gene>
<dbReference type="InterPro" id="IPR017911">
    <property type="entry name" value="MacB-like_ATP-bd"/>
</dbReference>
<proteinExistence type="inferred from homology"/>
<evidence type="ECO:0000259" key="6">
    <source>
        <dbReference type="PROSITE" id="PS50893"/>
    </source>
</evidence>
<dbReference type="PROSITE" id="PS00211">
    <property type="entry name" value="ABC_TRANSPORTER_1"/>
    <property type="match status" value="1"/>
</dbReference>
<dbReference type="PANTHER" id="PTHR24220:SF86">
    <property type="entry name" value="ABC TRANSPORTER ABCH.1"/>
    <property type="match status" value="1"/>
</dbReference>
<dbReference type="SUPFAM" id="SSF52540">
    <property type="entry name" value="P-loop containing nucleoside triphosphate hydrolases"/>
    <property type="match status" value="1"/>
</dbReference>
<dbReference type="InterPro" id="IPR017871">
    <property type="entry name" value="ABC_transporter-like_CS"/>
</dbReference>
<dbReference type="EMBL" id="CP000527">
    <property type="protein sequence ID" value="ABM27817.1"/>
    <property type="molecule type" value="Genomic_DNA"/>
</dbReference>
<feature type="domain" description="ABC transporter" evidence="6">
    <location>
        <begin position="36"/>
        <end position="274"/>
    </location>
</feature>
<keyword evidence="1" id="KW-0813">Transport</keyword>
<dbReference type="GO" id="GO:0098796">
    <property type="term" value="C:membrane protein complex"/>
    <property type="evidence" value="ECO:0007669"/>
    <property type="project" value="UniProtKB-ARBA"/>
</dbReference>
<protein>
    <submittedName>
        <fullName evidence="7">ABC transporter related protein</fullName>
    </submittedName>
</protein>
<dbReference type="Proteomes" id="UP000009173">
    <property type="component" value="Chromosome"/>
</dbReference>
<dbReference type="InterPro" id="IPR003439">
    <property type="entry name" value="ABC_transporter-like_ATP-bd"/>
</dbReference>
<evidence type="ECO:0000256" key="1">
    <source>
        <dbReference type="ARBA" id="ARBA00022448"/>
    </source>
</evidence>
<comment type="similarity">
    <text evidence="4">Belongs to the ABC transporter superfamily. Macrolide exporter (TC 3.A.1.122) family.</text>
</comment>
<dbReference type="RefSeq" id="WP_011791836.1">
    <property type="nucleotide sequence ID" value="NC_008751.1"/>
</dbReference>
<dbReference type="Gene3D" id="3.40.50.300">
    <property type="entry name" value="P-loop containing nucleotide triphosphate hydrolases"/>
    <property type="match status" value="1"/>
</dbReference>
<name>A0A0H3A6S7_NITV4</name>
<dbReference type="AlphaFoldDB" id="A0A0H3A6S7"/>
<dbReference type="GO" id="GO:0022857">
    <property type="term" value="F:transmembrane transporter activity"/>
    <property type="evidence" value="ECO:0007669"/>
    <property type="project" value="TreeGrafter"/>
</dbReference>
<keyword evidence="3" id="KW-0067">ATP-binding</keyword>
<evidence type="ECO:0000313" key="7">
    <source>
        <dbReference type="EMBL" id="ABM27817.1"/>
    </source>
</evidence>
<evidence type="ECO:0000256" key="4">
    <source>
        <dbReference type="ARBA" id="ARBA00038388"/>
    </source>
</evidence>
<dbReference type="GO" id="GO:0005524">
    <property type="term" value="F:ATP binding"/>
    <property type="evidence" value="ECO:0007669"/>
    <property type="project" value="UniProtKB-KW"/>
</dbReference>
<dbReference type="Pfam" id="PF00005">
    <property type="entry name" value="ABC_tran"/>
    <property type="match status" value="1"/>
</dbReference>
<feature type="compositionally biased region" description="Low complexity" evidence="5">
    <location>
        <begin position="9"/>
        <end position="24"/>
    </location>
</feature>
<organism evidence="7 8">
    <name type="scientific">Nitratidesulfovibrio vulgaris (strain DP4)</name>
    <name type="common">Desulfovibrio vulgaris</name>
    <dbReference type="NCBI Taxonomy" id="391774"/>
    <lineage>
        <taxon>Bacteria</taxon>
        <taxon>Pseudomonadati</taxon>
        <taxon>Thermodesulfobacteriota</taxon>
        <taxon>Desulfovibrionia</taxon>
        <taxon>Desulfovibrionales</taxon>
        <taxon>Desulfovibrionaceae</taxon>
        <taxon>Nitratidesulfovibrio</taxon>
    </lineage>
</organism>
<dbReference type="GO" id="GO:0005886">
    <property type="term" value="C:plasma membrane"/>
    <property type="evidence" value="ECO:0007669"/>
    <property type="project" value="TreeGrafter"/>
</dbReference>
<feature type="compositionally biased region" description="Low complexity" evidence="5">
    <location>
        <begin position="278"/>
        <end position="289"/>
    </location>
</feature>
<reference evidence="8" key="1">
    <citation type="journal article" date="2009" name="Environ. Microbiol.">
        <title>Contribution of mobile genetic elements to Desulfovibrio vulgaris genome plasticity.</title>
        <authorList>
            <person name="Walker C.B."/>
            <person name="Stolyar S."/>
            <person name="Chivian D."/>
            <person name="Pinel N."/>
            <person name="Gabster J.A."/>
            <person name="Dehal P.S."/>
            <person name="He Z."/>
            <person name="Yang Z.K."/>
            <person name="Yen H.C."/>
            <person name="Zhou J."/>
            <person name="Wall J.D."/>
            <person name="Hazen T.C."/>
            <person name="Arkin A.P."/>
            <person name="Stahl D.A."/>
        </authorList>
    </citation>
    <scope>NUCLEOTIDE SEQUENCE [LARGE SCALE GENOMIC DNA]</scope>
    <source>
        <strain evidence="8">DP4</strain>
    </source>
</reference>
<evidence type="ECO:0000256" key="2">
    <source>
        <dbReference type="ARBA" id="ARBA00022741"/>
    </source>
</evidence>